<evidence type="ECO:0000259" key="3">
    <source>
        <dbReference type="Pfam" id="PF01370"/>
    </source>
</evidence>
<evidence type="ECO:0000256" key="1">
    <source>
        <dbReference type="ARBA" id="ARBA00005125"/>
    </source>
</evidence>
<sequence>MNDRVLVTGATGMIGSALVSHLKSTGVSVSAVGRAPKAGADVDHCWRLGEKMGSPLNDVDTLIHLAAKVHIRGKGFSDTSGFNRDNADYALMLAKEAHSRGVKRFVFASSIGVLGASSVSPLNENHERSPHNAYTLSKSLAEEKLKAFSDTAGLELVILRFPAVIGDGVKGNVDSLIHAVKMQVPLPFSWINNQRQLITLGNLVDGISLASHHSMAAGEIFHLANPERVSTLELCNIIADELGIKLRSWPIPVAFLRAAFWAIGRKSLADGLTEDMLVDISKVSSVLRWRPQQALQEALRQVVSRRG</sequence>
<dbReference type="InterPro" id="IPR001509">
    <property type="entry name" value="Epimerase_deHydtase"/>
</dbReference>
<comment type="caution">
    <text evidence="4">The sequence shown here is derived from an EMBL/GenBank/DDBJ whole genome shotgun (WGS) entry which is preliminary data.</text>
</comment>
<name>A0ABW5EJ70_9GAMM</name>
<dbReference type="RefSeq" id="WP_377535910.1">
    <property type="nucleotide sequence ID" value="NZ_JBHSIG010000001.1"/>
</dbReference>
<keyword evidence="5" id="KW-1185">Reference proteome</keyword>
<dbReference type="PANTHER" id="PTHR43000">
    <property type="entry name" value="DTDP-D-GLUCOSE 4,6-DEHYDRATASE-RELATED"/>
    <property type="match status" value="1"/>
</dbReference>
<dbReference type="Gene3D" id="3.40.50.720">
    <property type="entry name" value="NAD(P)-binding Rossmann-like Domain"/>
    <property type="match status" value="1"/>
</dbReference>
<proteinExistence type="inferred from homology"/>
<feature type="domain" description="NAD-dependent epimerase/dehydratase" evidence="3">
    <location>
        <begin position="5"/>
        <end position="223"/>
    </location>
</feature>
<dbReference type="SUPFAM" id="SSF51735">
    <property type="entry name" value="NAD(P)-binding Rossmann-fold domains"/>
    <property type="match status" value="1"/>
</dbReference>
<comment type="pathway">
    <text evidence="1">Bacterial outer membrane biogenesis; LPS O-antigen biosynthesis.</text>
</comment>
<dbReference type="Proteomes" id="UP001597425">
    <property type="component" value="Unassembled WGS sequence"/>
</dbReference>
<dbReference type="Pfam" id="PF01370">
    <property type="entry name" value="Epimerase"/>
    <property type="match status" value="1"/>
</dbReference>
<protein>
    <submittedName>
        <fullName evidence="4">NAD-dependent epimerase/dehydratase family protein</fullName>
    </submittedName>
</protein>
<comment type="similarity">
    <text evidence="2">Belongs to the NAD(P)-dependent epimerase/dehydratase family.</text>
</comment>
<dbReference type="EMBL" id="JBHUJD010000028">
    <property type="protein sequence ID" value="MFD2312085.1"/>
    <property type="molecule type" value="Genomic_DNA"/>
</dbReference>
<evidence type="ECO:0000256" key="2">
    <source>
        <dbReference type="ARBA" id="ARBA00007637"/>
    </source>
</evidence>
<evidence type="ECO:0000313" key="4">
    <source>
        <dbReference type="EMBL" id="MFD2312085.1"/>
    </source>
</evidence>
<accession>A0ABW5EJ70</accession>
<reference evidence="5" key="1">
    <citation type="journal article" date="2019" name="Int. J. Syst. Evol. Microbiol.">
        <title>The Global Catalogue of Microorganisms (GCM) 10K type strain sequencing project: providing services to taxonomists for standard genome sequencing and annotation.</title>
        <authorList>
            <consortium name="The Broad Institute Genomics Platform"/>
            <consortium name="The Broad Institute Genome Sequencing Center for Infectious Disease"/>
            <person name="Wu L."/>
            <person name="Ma J."/>
        </authorList>
    </citation>
    <scope>NUCLEOTIDE SEQUENCE [LARGE SCALE GENOMIC DNA]</scope>
    <source>
        <strain evidence="5">KCTC 12848</strain>
    </source>
</reference>
<organism evidence="4 5">
    <name type="scientific">Microbulbifer halophilus</name>
    <dbReference type="NCBI Taxonomy" id="453963"/>
    <lineage>
        <taxon>Bacteria</taxon>
        <taxon>Pseudomonadati</taxon>
        <taxon>Pseudomonadota</taxon>
        <taxon>Gammaproteobacteria</taxon>
        <taxon>Cellvibrionales</taxon>
        <taxon>Microbulbiferaceae</taxon>
        <taxon>Microbulbifer</taxon>
    </lineage>
</organism>
<dbReference type="InterPro" id="IPR036291">
    <property type="entry name" value="NAD(P)-bd_dom_sf"/>
</dbReference>
<evidence type="ECO:0000313" key="5">
    <source>
        <dbReference type="Proteomes" id="UP001597425"/>
    </source>
</evidence>
<gene>
    <name evidence="4" type="ORF">ACFSKX_16815</name>
</gene>